<sequence length="100" mass="11563">MGRERGRNAQMGHRADGSRRSRRWVAQKMGRCRKMGRAEWVVAGEWVAQNGSLPENGSRRLGLQRVANGEGDSEMGRERRRGRQMGSRRRRSRRRGETVE</sequence>
<evidence type="ECO:0000313" key="3">
    <source>
        <dbReference type="Proteomes" id="UP001604336"/>
    </source>
</evidence>
<proteinExistence type="predicted"/>
<reference evidence="3" key="1">
    <citation type="submission" date="2024-07" db="EMBL/GenBank/DDBJ databases">
        <title>Two chromosome-level genome assemblies of Korean endemic species Abeliophyllum distichum and Forsythia ovata (Oleaceae).</title>
        <authorList>
            <person name="Jang H."/>
        </authorList>
    </citation>
    <scope>NUCLEOTIDE SEQUENCE [LARGE SCALE GENOMIC DNA]</scope>
</reference>
<dbReference type="Proteomes" id="UP001604336">
    <property type="component" value="Unassembled WGS sequence"/>
</dbReference>
<dbReference type="EMBL" id="JBFOLK010000014">
    <property type="protein sequence ID" value="KAL2460729.1"/>
    <property type="molecule type" value="Genomic_DNA"/>
</dbReference>
<feature type="region of interest" description="Disordered" evidence="1">
    <location>
        <begin position="51"/>
        <end position="100"/>
    </location>
</feature>
<gene>
    <name evidence="2" type="ORF">Adt_44149</name>
</gene>
<dbReference type="AlphaFoldDB" id="A0ABD1PA27"/>
<feature type="compositionally biased region" description="Basic and acidic residues" evidence="1">
    <location>
        <begin position="1"/>
        <end position="19"/>
    </location>
</feature>
<organism evidence="2 3">
    <name type="scientific">Abeliophyllum distichum</name>
    <dbReference type="NCBI Taxonomy" id="126358"/>
    <lineage>
        <taxon>Eukaryota</taxon>
        <taxon>Viridiplantae</taxon>
        <taxon>Streptophyta</taxon>
        <taxon>Embryophyta</taxon>
        <taxon>Tracheophyta</taxon>
        <taxon>Spermatophyta</taxon>
        <taxon>Magnoliopsida</taxon>
        <taxon>eudicotyledons</taxon>
        <taxon>Gunneridae</taxon>
        <taxon>Pentapetalae</taxon>
        <taxon>asterids</taxon>
        <taxon>lamiids</taxon>
        <taxon>Lamiales</taxon>
        <taxon>Oleaceae</taxon>
        <taxon>Forsythieae</taxon>
        <taxon>Abeliophyllum</taxon>
    </lineage>
</organism>
<evidence type="ECO:0000256" key="1">
    <source>
        <dbReference type="SAM" id="MobiDB-lite"/>
    </source>
</evidence>
<name>A0ABD1PA27_9LAMI</name>
<comment type="caution">
    <text evidence="2">The sequence shown here is derived from an EMBL/GenBank/DDBJ whole genome shotgun (WGS) entry which is preliminary data.</text>
</comment>
<protein>
    <submittedName>
        <fullName evidence="2">Uncharacterized protein</fullName>
    </submittedName>
</protein>
<feature type="compositionally biased region" description="Basic residues" evidence="1">
    <location>
        <begin position="78"/>
        <end position="94"/>
    </location>
</feature>
<keyword evidence="3" id="KW-1185">Reference proteome</keyword>
<accession>A0ABD1PA27</accession>
<evidence type="ECO:0000313" key="2">
    <source>
        <dbReference type="EMBL" id="KAL2460729.1"/>
    </source>
</evidence>
<feature type="region of interest" description="Disordered" evidence="1">
    <location>
        <begin position="1"/>
        <end position="24"/>
    </location>
</feature>